<dbReference type="InterPro" id="IPR047153">
    <property type="entry name" value="TRIM45/56/19-like"/>
</dbReference>
<dbReference type="PANTHER" id="PTHR25462">
    <property type="entry name" value="BONUS, ISOFORM C-RELATED"/>
    <property type="match status" value="1"/>
</dbReference>
<dbReference type="PANTHER" id="PTHR25462:SF296">
    <property type="entry name" value="MEIOTIC P26, ISOFORM F"/>
    <property type="match status" value="1"/>
</dbReference>
<dbReference type="Gene3D" id="3.30.160.60">
    <property type="entry name" value="Classic Zinc Finger"/>
    <property type="match status" value="1"/>
</dbReference>
<reference evidence="2" key="1">
    <citation type="submission" date="2018-11" db="EMBL/GenBank/DDBJ databases">
        <authorList>
            <person name="Alioto T."/>
            <person name="Alioto T."/>
        </authorList>
    </citation>
    <scope>NUCLEOTIDE SEQUENCE</scope>
</reference>
<dbReference type="EMBL" id="UYJE01009787">
    <property type="protein sequence ID" value="VDI76794.1"/>
    <property type="molecule type" value="Genomic_DNA"/>
</dbReference>
<proteinExistence type="predicted"/>
<dbReference type="OrthoDB" id="6079201at2759"/>
<dbReference type="Gene3D" id="2.120.10.30">
    <property type="entry name" value="TolB, C-terminal domain"/>
    <property type="match status" value="1"/>
</dbReference>
<dbReference type="AlphaFoldDB" id="A0A8B6HBK1"/>
<keyword evidence="1" id="KW-0175">Coiled coil</keyword>
<dbReference type="SUPFAM" id="SSF101898">
    <property type="entry name" value="NHL repeat"/>
    <property type="match status" value="1"/>
</dbReference>
<accession>A0A8B6HBK1</accession>
<gene>
    <name evidence="2" type="ORF">MGAL_10B064830</name>
</gene>
<name>A0A8B6HBK1_MYTGA</name>
<dbReference type="Proteomes" id="UP000596742">
    <property type="component" value="Unassembled WGS sequence"/>
</dbReference>
<evidence type="ECO:0000256" key="1">
    <source>
        <dbReference type="SAM" id="Coils"/>
    </source>
</evidence>
<evidence type="ECO:0000313" key="3">
    <source>
        <dbReference type="Proteomes" id="UP000596742"/>
    </source>
</evidence>
<evidence type="ECO:0000313" key="2">
    <source>
        <dbReference type="EMBL" id="VDI76794.1"/>
    </source>
</evidence>
<sequence length="570" mass="64692">MASLVIDCCTLCNDDGTSTEAVTWCIECEVFLCTDCEKHHKKSRISKAHKTMSTKDYHNLPKFMKEIRGQCRDHKKKYELYCSVHACPCCVMCITDKHKKCQEMKPLSDILKQVKSSASVQLFEKDLKDVKENLEEIIKHLNSRINASDSQKTKVAEEIRSMRKSIDDFLNKLEKEILDDLESKQSQLKSKMNTLLQQLKAEANHINQLQNEFSKMIQYATELQMYIGLREIEKTTSQAEKYIEDLKSGGPLDEVYLEFTLSSELNSIFKDVKSFGDINFNNSPFTLQVKEGRKGQAQHLVPTITTLEQIKPSMVRHLTIPEDRKRLCIDACGILPDGKYLILDSNYSKSCLLLFSNDGMFMREVVEFTEPTWDTCFVRNNTVAVALEIKNQTALVDVEKNKIFKSINLSHKCLSVTSDGQILVISSLEKSTIVNLNDMSHKILEGVKANSVALFKENIYGTIFWENKVCCYKSTGETLWTFMCDGIDYPQGITLDKTGLVYIVSGLNDCLLVVSPDGKNYKTILSEADGIKCLRAIDISRETGIMIVSSETSIDSDDSKSYQTAFVYKI</sequence>
<keyword evidence="3" id="KW-1185">Reference proteome</keyword>
<dbReference type="InterPro" id="IPR011042">
    <property type="entry name" value="6-blade_b-propeller_TolB-like"/>
</dbReference>
<dbReference type="CDD" id="cd19757">
    <property type="entry name" value="Bbox1"/>
    <property type="match status" value="1"/>
</dbReference>
<comment type="caution">
    <text evidence="2">The sequence shown here is derived from an EMBL/GenBank/DDBJ whole genome shotgun (WGS) entry which is preliminary data.</text>
</comment>
<protein>
    <recommendedName>
        <fullName evidence="4">B box-type domain-containing protein</fullName>
    </recommendedName>
</protein>
<evidence type="ECO:0008006" key="4">
    <source>
        <dbReference type="Google" id="ProtNLM"/>
    </source>
</evidence>
<feature type="coiled-coil region" evidence="1">
    <location>
        <begin position="120"/>
        <end position="212"/>
    </location>
</feature>
<organism evidence="2 3">
    <name type="scientific">Mytilus galloprovincialis</name>
    <name type="common">Mediterranean mussel</name>
    <dbReference type="NCBI Taxonomy" id="29158"/>
    <lineage>
        <taxon>Eukaryota</taxon>
        <taxon>Metazoa</taxon>
        <taxon>Spiralia</taxon>
        <taxon>Lophotrochozoa</taxon>
        <taxon>Mollusca</taxon>
        <taxon>Bivalvia</taxon>
        <taxon>Autobranchia</taxon>
        <taxon>Pteriomorphia</taxon>
        <taxon>Mytilida</taxon>
        <taxon>Mytiloidea</taxon>
        <taxon>Mytilidae</taxon>
        <taxon>Mytilinae</taxon>
        <taxon>Mytilus</taxon>
    </lineage>
</organism>